<dbReference type="PROSITE" id="PS50801">
    <property type="entry name" value="STAS"/>
    <property type="match status" value="1"/>
</dbReference>
<dbReference type="GO" id="GO:0043856">
    <property type="term" value="F:anti-sigma factor antagonist activity"/>
    <property type="evidence" value="ECO:0007669"/>
    <property type="project" value="InterPro"/>
</dbReference>
<proteinExistence type="inferred from homology"/>
<evidence type="ECO:0000313" key="4">
    <source>
        <dbReference type="EMBL" id="TWP51690.1"/>
    </source>
</evidence>
<sequence>MRMSEHVPDVPDSVTATEVDGVPVVRVTGEVDEHTVEPIRSALTAQFDRHSPAIVLDLCATTFFGSTGLSVLVESQQRAENQDVVFAVVAPQRAVLRPMAVTGVDRVVHVHQTLPDALAAVRIQLVS</sequence>
<dbReference type="NCBIfam" id="TIGR00377">
    <property type="entry name" value="ant_ant_sig"/>
    <property type="match status" value="1"/>
</dbReference>
<dbReference type="CDD" id="cd07043">
    <property type="entry name" value="STAS_anti-anti-sigma_factors"/>
    <property type="match status" value="1"/>
</dbReference>
<dbReference type="Proteomes" id="UP000316639">
    <property type="component" value="Unassembled WGS sequence"/>
</dbReference>
<dbReference type="InterPro" id="IPR036513">
    <property type="entry name" value="STAS_dom_sf"/>
</dbReference>
<dbReference type="Pfam" id="PF01740">
    <property type="entry name" value="STAS"/>
    <property type="match status" value="1"/>
</dbReference>
<dbReference type="PANTHER" id="PTHR33495:SF2">
    <property type="entry name" value="ANTI-SIGMA FACTOR ANTAGONIST TM_1081-RELATED"/>
    <property type="match status" value="1"/>
</dbReference>
<comment type="caution">
    <text evidence="4">The sequence shown here is derived from an EMBL/GenBank/DDBJ whole genome shotgun (WGS) entry which is preliminary data.</text>
</comment>
<dbReference type="InterPro" id="IPR002645">
    <property type="entry name" value="STAS_dom"/>
</dbReference>
<dbReference type="SUPFAM" id="SSF52091">
    <property type="entry name" value="SpoIIaa-like"/>
    <property type="match status" value="1"/>
</dbReference>
<dbReference type="EMBL" id="VOBR01000007">
    <property type="protein sequence ID" value="TWP51690.1"/>
    <property type="molecule type" value="Genomic_DNA"/>
</dbReference>
<evidence type="ECO:0000256" key="2">
    <source>
        <dbReference type="RuleBase" id="RU003749"/>
    </source>
</evidence>
<reference evidence="4 5" key="1">
    <citation type="submission" date="2019-07" db="EMBL/GenBank/DDBJ databases">
        <title>Lentzea xizangensis sp. nov., isolated from Qinghai-Tibetan Plateau Soils.</title>
        <authorList>
            <person name="Huang J."/>
        </authorList>
    </citation>
    <scope>NUCLEOTIDE SEQUENCE [LARGE SCALE GENOMIC DNA]</scope>
    <source>
        <strain evidence="4 5">FXJ1.1311</strain>
    </source>
</reference>
<dbReference type="OrthoDB" id="9793697at2"/>
<accession>A0A563EVF9</accession>
<evidence type="ECO:0000313" key="5">
    <source>
        <dbReference type="Proteomes" id="UP000316639"/>
    </source>
</evidence>
<comment type="similarity">
    <text evidence="1 2">Belongs to the anti-sigma-factor antagonist family.</text>
</comment>
<evidence type="ECO:0000256" key="1">
    <source>
        <dbReference type="ARBA" id="ARBA00009013"/>
    </source>
</evidence>
<keyword evidence="5" id="KW-1185">Reference proteome</keyword>
<dbReference type="InterPro" id="IPR003658">
    <property type="entry name" value="Anti-sigma_ant"/>
</dbReference>
<gene>
    <name evidence="4" type="ORF">FKR81_12520</name>
</gene>
<dbReference type="AlphaFoldDB" id="A0A563EVF9"/>
<dbReference type="PANTHER" id="PTHR33495">
    <property type="entry name" value="ANTI-SIGMA FACTOR ANTAGONIST TM_1081-RELATED-RELATED"/>
    <property type="match status" value="1"/>
</dbReference>
<protein>
    <recommendedName>
        <fullName evidence="2">Anti-sigma factor antagonist</fullName>
    </recommendedName>
</protein>
<organism evidence="4 5">
    <name type="scientific">Lentzea tibetensis</name>
    <dbReference type="NCBI Taxonomy" id="2591470"/>
    <lineage>
        <taxon>Bacteria</taxon>
        <taxon>Bacillati</taxon>
        <taxon>Actinomycetota</taxon>
        <taxon>Actinomycetes</taxon>
        <taxon>Pseudonocardiales</taxon>
        <taxon>Pseudonocardiaceae</taxon>
        <taxon>Lentzea</taxon>
    </lineage>
</organism>
<dbReference type="Gene3D" id="3.30.750.24">
    <property type="entry name" value="STAS domain"/>
    <property type="match status" value="1"/>
</dbReference>
<name>A0A563EVF9_9PSEU</name>
<feature type="domain" description="STAS" evidence="3">
    <location>
        <begin position="12"/>
        <end position="121"/>
    </location>
</feature>
<evidence type="ECO:0000259" key="3">
    <source>
        <dbReference type="PROSITE" id="PS50801"/>
    </source>
</evidence>